<reference evidence="4" key="1">
    <citation type="submission" date="2013-09" db="EMBL/GenBank/DDBJ databases">
        <title>Corchorus olitorius genome sequencing.</title>
        <authorList>
            <person name="Alam M."/>
            <person name="Haque M.S."/>
            <person name="Islam M.S."/>
            <person name="Emdad E.M."/>
            <person name="Islam M.M."/>
            <person name="Ahmed B."/>
            <person name="Halim A."/>
            <person name="Hossen Q.M.M."/>
            <person name="Hossain M.Z."/>
            <person name="Ahmed R."/>
            <person name="Khan M.M."/>
            <person name="Islam R."/>
            <person name="Rashid M.M."/>
            <person name="Khan S.A."/>
            <person name="Rahman M.S."/>
            <person name="Alam M."/>
            <person name="Yahiya A.S."/>
            <person name="Khan M.S."/>
            <person name="Azam M.S."/>
            <person name="Haque T."/>
            <person name="Lashkar M.Z.H."/>
            <person name="Akhand A.I."/>
            <person name="Morshed G."/>
            <person name="Roy S."/>
            <person name="Uddin K.S."/>
            <person name="Rabeya T."/>
            <person name="Hossain A.S."/>
            <person name="Chowdhury A."/>
            <person name="Snigdha A.R."/>
            <person name="Mortoza M.S."/>
            <person name="Matin S.A."/>
            <person name="Hoque S.M.E."/>
            <person name="Islam M.K."/>
            <person name="Roy D.K."/>
            <person name="Haider R."/>
            <person name="Moosa M.M."/>
            <person name="Elias S.M."/>
            <person name="Hasan A.M."/>
            <person name="Jahan S."/>
            <person name="Shafiuddin M."/>
            <person name="Mahmood N."/>
            <person name="Shommy N.S."/>
        </authorList>
    </citation>
    <scope>NUCLEOTIDE SEQUENCE [LARGE SCALE GENOMIC DNA]</scope>
    <source>
        <strain evidence="4">cv. O-4</strain>
    </source>
</reference>
<organism evidence="3 4">
    <name type="scientific">Corchorus olitorius</name>
    <dbReference type="NCBI Taxonomy" id="93759"/>
    <lineage>
        <taxon>Eukaryota</taxon>
        <taxon>Viridiplantae</taxon>
        <taxon>Streptophyta</taxon>
        <taxon>Embryophyta</taxon>
        <taxon>Tracheophyta</taxon>
        <taxon>Spermatophyta</taxon>
        <taxon>Magnoliopsida</taxon>
        <taxon>eudicotyledons</taxon>
        <taxon>Gunneridae</taxon>
        <taxon>Pentapetalae</taxon>
        <taxon>rosids</taxon>
        <taxon>malvids</taxon>
        <taxon>Malvales</taxon>
        <taxon>Malvaceae</taxon>
        <taxon>Grewioideae</taxon>
        <taxon>Apeibeae</taxon>
        <taxon>Corchorus</taxon>
    </lineage>
</organism>
<gene>
    <name evidence="3" type="ORF">COLO4_21619</name>
</gene>
<dbReference type="STRING" id="93759.A0A1R3ISE5"/>
<evidence type="ECO:0000259" key="2">
    <source>
        <dbReference type="SMART" id="SM00256"/>
    </source>
</evidence>
<dbReference type="SUPFAM" id="SSF81383">
    <property type="entry name" value="F-box domain"/>
    <property type="match status" value="1"/>
</dbReference>
<dbReference type="Proteomes" id="UP000187203">
    <property type="component" value="Unassembled WGS sequence"/>
</dbReference>
<dbReference type="AlphaFoldDB" id="A0A1R3ISE5"/>
<dbReference type="OrthoDB" id="591557at2759"/>
<dbReference type="Gene3D" id="1.20.1280.50">
    <property type="match status" value="1"/>
</dbReference>
<comment type="caution">
    <text evidence="3">The sequence shown here is derived from an EMBL/GenBank/DDBJ whole genome shotgun (WGS) entry which is preliminary data.</text>
</comment>
<dbReference type="InterPro" id="IPR006527">
    <property type="entry name" value="F-box-assoc_dom_typ1"/>
</dbReference>
<keyword evidence="4" id="KW-1185">Reference proteome</keyword>
<feature type="region of interest" description="Disordered" evidence="1">
    <location>
        <begin position="1"/>
        <end position="31"/>
    </location>
</feature>
<accession>A0A1R3ISE5</accession>
<dbReference type="Pfam" id="PF07734">
    <property type="entry name" value="FBA_1"/>
    <property type="match status" value="1"/>
</dbReference>
<proteinExistence type="predicted"/>
<dbReference type="NCBIfam" id="TIGR01640">
    <property type="entry name" value="F_box_assoc_1"/>
    <property type="match status" value="1"/>
</dbReference>
<dbReference type="EMBL" id="AWUE01017709">
    <property type="protein sequence ID" value="OMO85440.1"/>
    <property type="molecule type" value="Genomic_DNA"/>
</dbReference>
<evidence type="ECO:0000313" key="3">
    <source>
        <dbReference type="EMBL" id="OMO85440.1"/>
    </source>
</evidence>
<sequence length="404" mass="46209">MQKRNRLESPPHENHAPSPQSSKRSKKAEPSPLFVKPNFPQEIIVEIFSNLPVGSLLRFRCLSKSCKSFIADPFFIKKHLEKTQNDPKFAKKRVLLYACDPRNSNSFRSCSLNAVYKDPSIDSIEVACPTKEFQGFDRIVGCCNGLICIHSRDTLFLLNPTLGIDKRLPDLGFKRRGAFRTVYGFGYDASVDDYKVVRVFTHQIKGFEYASKSIVRVYSLRTNSWRRIQDLAFGTPDDNTGKYVDGSLNWSAFRRQETGFSWIVVSLDLAQETFKEVLQPCYGDGVSDKSLEVLDGCLCVLCNYVGLYIDVWVMREYGKRESWTKLITIPYLSGPGFELFSSRRPLYVSGSDEILLHIGVKLILYNPKENTFRIPVIDEDHIFYIFQAAIYVESLVSPFVINHH</sequence>
<dbReference type="InterPro" id="IPR001810">
    <property type="entry name" value="F-box_dom"/>
</dbReference>
<evidence type="ECO:0000256" key="1">
    <source>
        <dbReference type="SAM" id="MobiDB-lite"/>
    </source>
</evidence>
<dbReference type="InterPro" id="IPR050796">
    <property type="entry name" value="SCF_F-box_component"/>
</dbReference>
<dbReference type="InterPro" id="IPR036047">
    <property type="entry name" value="F-box-like_dom_sf"/>
</dbReference>
<dbReference type="PANTHER" id="PTHR31672">
    <property type="entry name" value="BNACNNG10540D PROTEIN"/>
    <property type="match status" value="1"/>
</dbReference>
<name>A0A1R3ISE5_9ROSI</name>
<dbReference type="SMART" id="SM00256">
    <property type="entry name" value="FBOX"/>
    <property type="match status" value="1"/>
</dbReference>
<dbReference type="PANTHER" id="PTHR31672:SF13">
    <property type="entry name" value="F-BOX PROTEIN CPR30-LIKE"/>
    <property type="match status" value="1"/>
</dbReference>
<evidence type="ECO:0000313" key="4">
    <source>
        <dbReference type="Proteomes" id="UP000187203"/>
    </source>
</evidence>
<protein>
    <recommendedName>
        <fullName evidence="2">F-box domain-containing protein</fullName>
    </recommendedName>
</protein>
<feature type="domain" description="F-box" evidence="2">
    <location>
        <begin position="39"/>
        <end position="78"/>
    </location>
</feature>
<feature type="compositionally biased region" description="Basic and acidic residues" evidence="1">
    <location>
        <begin position="1"/>
        <end position="15"/>
    </location>
</feature>
<dbReference type="Pfam" id="PF00646">
    <property type="entry name" value="F-box"/>
    <property type="match status" value="1"/>
</dbReference>
<dbReference type="InterPro" id="IPR017451">
    <property type="entry name" value="F-box-assoc_interact_dom"/>
</dbReference>